<dbReference type="Gene3D" id="2.40.30.70">
    <property type="entry name" value="YaeB-like"/>
    <property type="match status" value="1"/>
</dbReference>
<dbReference type="Proteomes" id="UP000767291">
    <property type="component" value="Unassembled WGS sequence"/>
</dbReference>
<evidence type="ECO:0000259" key="3">
    <source>
        <dbReference type="PROSITE" id="PS51668"/>
    </source>
</evidence>
<dbReference type="EMBL" id="JAGGJX010000006">
    <property type="protein sequence ID" value="MBP1856086.1"/>
    <property type="molecule type" value="Genomic_DNA"/>
</dbReference>
<name>A0ABS4EDZ6_9FIRM</name>
<dbReference type="SUPFAM" id="SSF118196">
    <property type="entry name" value="YaeB-like"/>
    <property type="match status" value="1"/>
</dbReference>
<evidence type="ECO:0000313" key="5">
    <source>
        <dbReference type="Proteomes" id="UP000767291"/>
    </source>
</evidence>
<evidence type="ECO:0000313" key="4">
    <source>
        <dbReference type="EMBL" id="MBP1856086.1"/>
    </source>
</evidence>
<accession>A0ABS4EDZ6</accession>
<reference evidence="4 5" key="1">
    <citation type="submission" date="2021-03" db="EMBL/GenBank/DDBJ databases">
        <title>Genomic Encyclopedia of Type Strains, Phase IV (KMG-IV): sequencing the most valuable type-strain genomes for metagenomic binning, comparative biology and taxonomic classification.</title>
        <authorList>
            <person name="Goeker M."/>
        </authorList>
    </citation>
    <scope>NUCLEOTIDE SEQUENCE [LARGE SCALE GENOMIC DNA]</scope>
    <source>
        <strain evidence="4 5">DSM 1289</strain>
    </source>
</reference>
<comment type="similarity">
    <text evidence="2">Belongs to the tRNA methyltransferase O family.</text>
</comment>
<dbReference type="InterPro" id="IPR040372">
    <property type="entry name" value="YaeB-like"/>
</dbReference>
<sequence length="158" mass="18247">MNKLYAESIGKVVLKEDKFFIQLDEKFVPALKGLDGFGHLDILWWFGEFDIPEYRNIFEENKPYKNSPGVLGMFAMRSPVRPNPIALSIIDIISIDYENGLIETSYIDAFEGSDILDIKPYTPSVDRVENPTVPDWCSHWPRSVEESEVFDWGSEFNF</sequence>
<evidence type="ECO:0000256" key="1">
    <source>
        <dbReference type="ARBA" id="ARBA00022691"/>
    </source>
</evidence>
<dbReference type="InterPro" id="IPR036413">
    <property type="entry name" value="YaeB-like_sf"/>
</dbReference>
<keyword evidence="1" id="KW-0949">S-adenosyl-L-methionine</keyword>
<dbReference type="PROSITE" id="PS51668">
    <property type="entry name" value="TSAA_2"/>
    <property type="match status" value="1"/>
</dbReference>
<keyword evidence="5" id="KW-1185">Reference proteome</keyword>
<feature type="domain" description="TsaA-like" evidence="3">
    <location>
        <begin position="6"/>
        <end position="130"/>
    </location>
</feature>
<proteinExistence type="inferred from homology"/>
<dbReference type="Pfam" id="PF01980">
    <property type="entry name" value="TrmO_N"/>
    <property type="match status" value="1"/>
</dbReference>
<dbReference type="InterPro" id="IPR023370">
    <property type="entry name" value="TrmO-like_N"/>
</dbReference>
<gene>
    <name evidence="4" type="ORF">J2Z43_002488</name>
</gene>
<dbReference type="PANTHER" id="PTHR12818:SF0">
    <property type="entry name" value="TRNA (ADENINE(37)-N6)-METHYLTRANSFERASE"/>
    <property type="match status" value="1"/>
</dbReference>
<dbReference type="InterPro" id="IPR036414">
    <property type="entry name" value="YaeB_N_sf"/>
</dbReference>
<organism evidence="4 5">
    <name type="scientific">Metaclostridioides mangenotii</name>
    <dbReference type="NCBI Taxonomy" id="1540"/>
    <lineage>
        <taxon>Bacteria</taxon>
        <taxon>Bacillati</taxon>
        <taxon>Bacillota</taxon>
        <taxon>Clostridia</taxon>
        <taxon>Peptostreptococcales</taxon>
        <taxon>Peptostreptococcaceae</taxon>
        <taxon>Metaclostridioides</taxon>
    </lineage>
</organism>
<protein>
    <submittedName>
        <fullName evidence="4">tRNA (Thr-GGU) A37 N-methylase</fullName>
    </submittedName>
</protein>
<dbReference type="PANTHER" id="PTHR12818">
    <property type="entry name" value="TRNA (ADENINE(37)-N6)-METHYLTRANSFERASE"/>
    <property type="match status" value="1"/>
</dbReference>
<comment type="caution">
    <text evidence="4">The sequence shown here is derived from an EMBL/GenBank/DDBJ whole genome shotgun (WGS) entry which is preliminary data.</text>
</comment>
<evidence type="ECO:0000256" key="2">
    <source>
        <dbReference type="ARBA" id="ARBA00033753"/>
    </source>
</evidence>
<dbReference type="RefSeq" id="WP_209457439.1">
    <property type="nucleotide sequence ID" value="NZ_BAAACS010000016.1"/>
</dbReference>